<feature type="repeat" description="PPR" evidence="3">
    <location>
        <begin position="189"/>
        <end position="223"/>
    </location>
</feature>
<comment type="subcellular location">
    <subcellularLocation>
        <location evidence="2">Cytoplasm</location>
    </subcellularLocation>
</comment>
<dbReference type="HAMAP" id="MF_03009">
    <property type="entry name" value="eIF3j"/>
    <property type="match status" value="1"/>
</dbReference>
<evidence type="ECO:0000256" key="3">
    <source>
        <dbReference type="PROSITE-ProRule" id="PRU00708"/>
    </source>
</evidence>
<dbReference type="InterPro" id="IPR023194">
    <property type="entry name" value="eIF3-like_dom_sf"/>
</dbReference>
<accession>A0AAV2F259</accession>
<feature type="compositionally biased region" description="Acidic residues" evidence="4">
    <location>
        <begin position="620"/>
        <end position="639"/>
    </location>
</feature>
<organism evidence="5 6">
    <name type="scientific">Linum trigynum</name>
    <dbReference type="NCBI Taxonomy" id="586398"/>
    <lineage>
        <taxon>Eukaryota</taxon>
        <taxon>Viridiplantae</taxon>
        <taxon>Streptophyta</taxon>
        <taxon>Embryophyta</taxon>
        <taxon>Tracheophyta</taxon>
        <taxon>Spermatophyta</taxon>
        <taxon>Magnoliopsida</taxon>
        <taxon>eudicotyledons</taxon>
        <taxon>Gunneridae</taxon>
        <taxon>Pentapetalae</taxon>
        <taxon>rosids</taxon>
        <taxon>fabids</taxon>
        <taxon>Malpighiales</taxon>
        <taxon>Linaceae</taxon>
        <taxon>Linum</taxon>
    </lineage>
</organism>
<dbReference type="FunFam" id="1.25.40.10:FF:000158">
    <property type="entry name" value="pentatricopeptide repeat-containing protein At2g33680"/>
    <property type="match status" value="1"/>
</dbReference>
<proteinExistence type="inferred from homology"/>
<dbReference type="Pfam" id="PF20431">
    <property type="entry name" value="E_motif"/>
    <property type="match status" value="1"/>
</dbReference>
<dbReference type="InterPro" id="IPR011990">
    <property type="entry name" value="TPR-like_helical_dom_sf"/>
</dbReference>
<keyword evidence="2" id="KW-0963">Cytoplasm</keyword>
<dbReference type="Pfam" id="PF08597">
    <property type="entry name" value="eIF3_subunit"/>
    <property type="match status" value="1"/>
</dbReference>
<feature type="repeat" description="PPR" evidence="3">
    <location>
        <begin position="251"/>
        <end position="285"/>
    </location>
</feature>
<dbReference type="GO" id="GO:0099402">
    <property type="term" value="P:plant organ development"/>
    <property type="evidence" value="ECO:0007669"/>
    <property type="project" value="UniProtKB-ARBA"/>
</dbReference>
<dbReference type="InterPro" id="IPR046848">
    <property type="entry name" value="E_motif"/>
</dbReference>
<dbReference type="Gene3D" id="1.10.246.60">
    <property type="entry name" value="Eukaryotic translation initiation factor 3 like domains"/>
    <property type="match status" value="1"/>
</dbReference>
<feature type="repeat" description="PPR" evidence="3">
    <location>
        <begin position="421"/>
        <end position="455"/>
    </location>
</feature>
<feature type="repeat" description="PPR" evidence="3">
    <location>
        <begin position="386"/>
        <end position="420"/>
    </location>
</feature>
<evidence type="ECO:0000256" key="2">
    <source>
        <dbReference type="HAMAP-Rule" id="MF_03009"/>
    </source>
</evidence>
<keyword evidence="1" id="KW-0677">Repeat</keyword>
<dbReference type="PANTHER" id="PTHR47926:SF373">
    <property type="entry name" value="TETRATRICOPEPTIDE-LIKE HELICAL DOMAIN SUPERFAMILY, DYW DOMAIN-CONTAINING PROTEIN"/>
    <property type="match status" value="1"/>
</dbReference>
<feature type="repeat" description="PPR" evidence="3">
    <location>
        <begin position="96"/>
        <end position="126"/>
    </location>
</feature>
<keyword evidence="2" id="KW-0648">Protein biosynthesis</keyword>
<dbReference type="GO" id="GO:0003743">
    <property type="term" value="F:translation initiation factor activity"/>
    <property type="evidence" value="ECO:0007669"/>
    <property type="project" value="UniProtKB-UniRule"/>
</dbReference>
<dbReference type="InterPro" id="IPR002885">
    <property type="entry name" value="PPR_rpt"/>
</dbReference>
<evidence type="ECO:0000313" key="5">
    <source>
        <dbReference type="EMBL" id="CAL1392109.1"/>
    </source>
</evidence>
<dbReference type="GO" id="GO:0001732">
    <property type="term" value="P:formation of cytoplasmic translation initiation complex"/>
    <property type="evidence" value="ECO:0007669"/>
    <property type="project" value="UniProtKB-UniRule"/>
</dbReference>
<dbReference type="PANTHER" id="PTHR47926">
    <property type="entry name" value="PENTATRICOPEPTIDE REPEAT-CONTAINING PROTEIN"/>
    <property type="match status" value="1"/>
</dbReference>
<dbReference type="GO" id="GO:0016282">
    <property type="term" value="C:eukaryotic 43S preinitiation complex"/>
    <property type="evidence" value="ECO:0007669"/>
    <property type="project" value="UniProtKB-UniRule"/>
</dbReference>
<gene>
    <name evidence="5" type="ORF">LTRI10_LOCUS32781</name>
</gene>
<feature type="region of interest" description="Disordered" evidence="4">
    <location>
        <begin position="615"/>
        <end position="674"/>
    </location>
</feature>
<sequence>MFRSLNLHSPLLYYSTLAPKISSTDRVVSACARTAKANWCITKLSREGKLNEAREVFDQMHNRDVITWTTVISGYIKSGWIEEARMLFDRDDAIKDVVTWTAMVNGYLKLNLKLEAEKLFMAMPSKNVIAWNTMIGGYMHVGEIDKGLDLFMKMPERNVVSWNLVITALTEYRRVEEAKILFEKIPQKDVVSWTTMVAGLAKNERIDEARELFERMSERNVVTWNAMITGYAKNMRLDEAFVLFEMMPAKDIASWNTMITGFIQTGELERARKLFVEMPEKNVVSWTALITGCVQLKESESALIIFAEMIRDGNVKPNEATFVNILSACSDLAGLSEGQQVHQIISKSILQHRAFVVSALINMYSKCGELGISQKIFDDTAVNQRDLISWNCMIAAYAHHGCGREAIILFDQMQKSGFKPNDVSYVALLSACVHAGLVEQGLKYFQELLSDGSIQVREDHHTCLVDLCGRAGRLEEAYDFVRKLSPKESSSIWGSLLASCTIHGDLRIGRLVAERLLVERPKNAGSFWLMSNMYASVGKWKEVERLRLEVKDKGLKKQPGCSWLEVGNKECCLTKMLKVPIVISLSRQYADLIHFLIVYVVEDEQIQPVLLKEQPKSKWDDEDVDEDEIKESWEDEDESPTVPASKPVPEKVPKKPVLKSTKEKTVEPAKEEPPLDPVAEKLRQQRLVEEADYRNTKELFGSKSSTNEKNIDNFIPKSESDFLEYAELISQRLRLYEKSYHFISLLKTVMRHSMTSLKAADAKEVASSVTAIANEKLKAEKEANAGKKKTGGKKKQLHVDKPDDDIVVTGYDALDDYDFM</sequence>
<dbReference type="AlphaFoldDB" id="A0AAV2F259"/>
<dbReference type="InterPro" id="IPR013906">
    <property type="entry name" value="eIF3j"/>
</dbReference>
<dbReference type="Proteomes" id="UP001497516">
    <property type="component" value="Chromosome 6"/>
</dbReference>
<keyword evidence="6" id="KW-1185">Reference proteome</keyword>
<dbReference type="SUPFAM" id="SSF48452">
    <property type="entry name" value="TPR-like"/>
    <property type="match status" value="1"/>
</dbReference>
<feature type="compositionally biased region" description="Basic and acidic residues" evidence="4">
    <location>
        <begin position="660"/>
        <end position="674"/>
    </location>
</feature>
<evidence type="ECO:0000256" key="4">
    <source>
        <dbReference type="SAM" id="MobiDB-lite"/>
    </source>
</evidence>
<reference evidence="5 6" key="1">
    <citation type="submission" date="2024-04" db="EMBL/GenBank/DDBJ databases">
        <authorList>
            <person name="Fracassetti M."/>
        </authorList>
    </citation>
    <scope>NUCLEOTIDE SEQUENCE [LARGE SCALE GENOMIC DNA]</scope>
</reference>
<dbReference type="PROSITE" id="PS51375">
    <property type="entry name" value="PPR"/>
    <property type="match status" value="6"/>
</dbReference>
<dbReference type="Pfam" id="PF13041">
    <property type="entry name" value="PPR_2"/>
    <property type="match status" value="2"/>
</dbReference>
<evidence type="ECO:0000313" key="6">
    <source>
        <dbReference type="Proteomes" id="UP001497516"/>
    </source>
</evidence>
<dbReference type="Gene3D" id="1.25.40.10">
    <property type="entry name" value="Tetratricopeptide repeat domain"/>
    <property type="match status" value="5"/>
</dbReference>
<dbReference type="GO" id="GO:0003723">
    <property type="term" value="F:RNA binding"/>
    <property type="evidence" value="ECO:0007669"/>
    <property type="project" value="InterPro"/>
</dbReference>
<dbReference type="GO" id="GO:0033290">
    <property type="term" value="C:eukaryotic 48S preinitiation complex"/>
    <property type="evidence" value="ECO:0007669"/>
    <property type="project" value="UniProtKB-UniRule"/>
</dbReference>
<protein>
    <recommendedName>
        <fullName evidence="2">Eukaryotic translation initiation factor 3 subunit J</fullName>
        <shortName evidence="2">eIF3j</shortName>
    </recommendedName>
</protein>
<dbReference type="EMBL" id="OZ034819">
    <property type="protein sequence ID" value="CAL1392109.1"/>
    <property type="molecule type" value="Genomic_DNA"/>
</dbReference>
<dbReference type="GO" id="GO:0005852">
    <property type="term" value="C:eukaryotic translation initiation factor 3 complex"/>
    <property type="evidence" value="ECO:0007669"/>
    <property type="project" value="UniProtKB-UniRule"/>
</dbReference>
<dbReference type="Pfam" id="PF01535">
    <property type="entry name" value="PPR"/>
    <property type="match status" value="5"/>
</dbReference>
<comment type="subunit">
    <text evidence="2">Component of the eukaryotic translation initiation factor 3 (eIF-3) complex.</text>
</comment>
<dbReference type="FunFam" id="1.10.246.60:FF:000002">
    <property type="entry name" value="Eukaryotic translation initiation factor 3 subunit J"/>
    <property type="match status" value="1"/>
</dbReference>
<evidence type="ECO:0000256" key="1">
    <source>
        <dbReference type="ARBA" id="ARBA00022737"/>
    </source>
</evidence>
<dbReference type="InterPro" id="IPR046960">
    <property type="entry name" value="PPR_At4g14850-like_plant"/>
</dbReference>
<dbReference type="NCBIfam" id="TIGR00756">
    <property type="entry name" value="PPR"/>
    <property type="match status" value="8"/>
</dbReference>
<name>A0AAV2F259_9ROSI</name>
<keyword evidence="2" id="KW-0396">Initiation factor</keyword>
<dbReference type="FunFam" id="1.25.40.10:FF:000125">
    <property type="entry name" value="Pentatricopeptide repeat-containing protein"/>
    <property type="match status" value="1"/>
</dbReference>
<comment type="similarity">
    <text evidence="2">Belongs to the eIF-3 subunit J family.</text>
</comment>
<dbReference type="GO" id="GO:0009451">
    <property type="term" value="P:RNA modification"/>
    <property type="evidence" value="ECO:0007669"/>
    <property type="project" value="InterPro"/>
</dbReference>
<dbReference type="Pfam" id="PF12854">
    <property type="entry name" value="PPR_1"/>
    <property type="match status" value="2"/>
</dbReference>
<feature type="repeat" description="PPR" evidence="3">
    <location>
        <begin position="127"/>
        <end position="161"/>
    </location>
</feature>
<comment type="function">
    <text evidence="2">Component of the eukaryotic translation initiation factor 3 (eIF-3) complex, which is involved in protein synthesis of a specialized repertoire of mRNAs and, together with other initiation factors, stimulates binding of mRNA and methionyl-tRNAi to the 40S ribosome. The eIF-3 complex specifically targets and initiates translation of a subset of mRNAs involved in cell proliferation.</text>
</comment>